<protein>
    <submittedName>
        <fullName evidence="4">RNA recognition motif-containing protein</fullName>
    </submittedName>
</protein>
<name>A0A366HEZ8_9BACT</name>
<sequence length="270" mass="30276">MSDYKPNGQGRPQGDRRRRRRGGRNRGPSNAPDSPSSHKSFNRPPKTKPLTGFQKFLSIVTFGLYKPTPAPRPSNHGTGQPQRTPREEGPIARSDRQERENNRQERGERSDRGERQERGERAERPERAERGERRERPPRQAPVSTEVTNERLYVGNLSYDASESDLFELFSGSGRVKNAEVVVNNRTQRSKGFAFVTMMSVDEAKKAVADLNAKDFMGRPLVVGGAKPLAPRDERDERPSRDDEEGGESQEEAAQPSEPATDESKPELAA</sequence>
<dbReference type="Gene3D" id="3.30.70.330">
    <property type="match status" value="1"/>
</dbReference>
<accession>A0A366HEZ8</accession>
<dbReference type="PANTHER" id="PTHR48025:SF1">
    <property type="entry name" value="RRM DOMAIN-CONTAINING PROTEIN"/>
    <property type="match status" value="1"/>
</dbReference>
<feature type="compositionally biased region" description="Low complexity" evidence="2">
    <location>
        <begin position="1"/>
        <end position="12"/>
    </location>
</feature>
<dbReference type="PANTHER" id="PTHR48025">
    <property type="entry name" value="OS02G0815200 PROTEIN"/>
    <property type="match status" value="1"/>
</dbReference>
<evidence type="ECO:0000256" key="1">
    <source>
        <dbReference type="ARBA" id="ARBA00022884"/>
    </source>
</evidence>
<gene>
    <name evidence="4" type="ORF">DES53_108112</name>
</gene>
<dbReference type="EMBL" id="QNRR01000008">
    <property type="protein sequence ID" value="RBP40405.1"/>
    <property type="molecule type" value="Genomic_DNA"/>
</dbReference>
<dbReference type="Pfam" id="PF00076">
    <property type="entry name" value="RRM_1"/>
    <property type="match status" value="1"/>
</dbReference>
<feature type="compositionally biased region" description="Basic and acidic residues" evidence="2">
    <location>
        <begin position="230"/>
        <end position="241"/>
    </location>
</feature>
<proteinExistence type="predicted"/>
<dbReference type="GO" id="GO:0003729">
    <property type="term" value="F:mRNA binding"/>
    <property type="evidence" value="ECO:0007669"/>
    <property type="project" value="TreeGrafter"/>
</dbReference>
<keyword evidence="5" id="KW-1185">Reference proteome</keyword>
<dbReference type="PROSITE" id="PS50102">
    <property type="entry name" value="RRM"/>
    <property type="match status" value="1"/>
</dbReference>
<dbReference type="InterPro" id="IPR000504">
    <property type="entry name" value="RRM_dom"/>
</dbReference>
<dbReference type="InterPro" id="IPR050502">
    <property type="entry name" value="Euk_RNA-bind_prot"/>
</dbReference>
<evidence type="ECO:0000313" key="5">
    <source>
        <dbReference type="Proteomes" id="UP000253426"/>
    </source>
</evidence>
<evidence type="ECO:0000256" key="2">
    <source>
        <dbReference type="SAM" id="MobiDB-lite"/>
    </source>
</evidence>
<dbReference type="Proteomes" id="UP000253426">
    <property type="component" value="Unassembled WGS sequence"/>
</dbReference>
<organism evidence="4 5">
    <name type="scientific">Roseimicrobium gellanilyticum</name>
    <dbReference type="NCBI Taxonomy" id="748857"/>
    <lineage>
        <taxon>Bacteria</taxon>
        <taxon>Pseudomonadati</taxon>
        <taxon>Verrucomicrobiota</taxon>
        <taxon>Verrucomicrobiia</taxon>
        <taxon>Verrucomicrobiales</taxon>
        <taxon>Verrucomicrobiaceae</taxon>
        <taxon>Roseimicrobium</taxon>
    </lineage>
</organism>
<evidence type="ECO:0000313" key="4">
    <source>
        <dbReference type="EMBL" id="RBP40405.1"/>
    </source>
</evidence>
<evidence type="ECO:0000259" key="3">
    <source>
        <dbReference type="PROSITE" id="PS50102"/>
    </source>
</evidence>
<dbReference type="InterPro" id="IPR012677">
    <property type="entry name" value="Nucleotide-bd_a/b_plait_sf"/>
</dbReference>
<dbReference type="AlphaFoldDB" id="A0A366HEZ8"/>
<dbReference type="InterPro" id="IPR035979">
    <property type="entry name" value="RBD_domain_sf"/>
</dbReference>
<feature type="compositionally biased region" description="Acidic residues" evidence="2">
    <location>
        <begin position="242"/>
        <end position="251"/>
    </location>
</feature>
<dbReference type="OrthoDB" id="195249at2"/>
<feature type="domain" description="RRM" evidence="3">
    <location>
        <begin position="150"/>
        <end position="228"/>
    </location>
</feature>
<feature type="compositionally biased region" description="Basic and acidic residues" evidence="2">
    <location>
        <begin position="84"/>
        <end position="138"/>
    </location>
</feature>
<feature type="region of interest" description="Disordered" evidence="2">
    <location>
        <begin position="219"/>
        <end position="270"/>
    </location>
</feature>
<dbReference type="SUPFAM" id="SSF54928">
    <property type="entry name" value="RNA-binding domain, RBD"/>
    <property type="match status" value="1"/>
</dbReference>
<dbReference type="RefSeq" id="WP_113960278.1">
    <property type="nucleotide sequence ID" value="NZ_QNRR01000008.1"/>
</dbReference>
<feature type="region of interest" description="Disordered" evidence="2">
    <location>
        <begin position="1"/>
        <end position="148"/>
    </location>
</feature>
<comment type="caution">
    <text evidence="4">The sequence shown here is derived from an EMBL/GenBank/DDBJ whole genome shotgun (WGS) entry which is preliminary data.</text>
</comment>
<reference evidence="4 5" key="1">
    <citation type="submission" date="2018-06" db="EMBL/GenBank/DDBJ databases">
        <title>Genomic Encyclopedia of Type Strains, Phase IV (KMG-IV): sequencing the most valuable type-strain genomes for metagenomic binning, comparative biology and taxonomic classification.</title>
        <authorList>
            <person name="Goeker M."/>
        </authorList>
    </citation>
    <scope>NUCLEOTIDE SEQUENCE [LARGE SCALE GENOMIC DNA]</scope>
    <source>
        <strain evidence="4 5">DSM 25532</strain>
    </source>
</reference>
<keyword evidence="1" id="KW-0694">RNA-binding</keyword>
<dbReference type="SMART" id="SM00360">
    <property type="entry name" value="RRM"/>
    <property type="match status" value="1"/>
</dbReference>